<dbReference type="GO" id="GO:0006879">
    <property type="term" value="P:intracellular iron ion homeostasis"/>
    <property type="evidence" value="ECO:0007669"/>
    <property type="project" value="TreeGrafter"/>
</dbReference>
<dbReference type="EMBL" id="PDLM01000010">
    <property type="protein sequence ID" value="RDW67987.1"/>
    <property type="molecule type" value="Genomic_DNA"/>
</dbReference>
<feature type="transmembrane region" description="Helical" evidence="11">
    <location>
        <begin position="27"/>
        <end position="46"/>
    </location>
</feature>
<gene>
    <name evidence="13" type="ORF">BP6252_09383</name>
</gene>
<dbReference type="OrthoDB" id="10006946at2759"/>
<comment type="similarity">
    <text evidence="2">Belongs to the ferric reductase (FRE) family.</text>
</comment>
<evidence type="ECO:0000256" key="1">
    <source>
        <dbReference type="ARBA" id="ARBA00004141"/>
    </source>
</evidence>
<dbReference type="InterPro" id="IPR013112">
    <property type="entry name" value="FAD-bd_8"/>
</dbReference>
<evidence type="ECO:0000313" key="13">
    <source>
        <dbReference type="EMBL" id="RDW67987.1"/>
    </source>
</evidence>
<keyword evidence="7" id="KW-0560">Oxidoreductase</keyword>
<feature type="transmembrane region" description="Helical" evidence="11">
    <location>
        <begin position="178"/>
        <end position="198"/>
    </location>
</feature>
<keyword evidence="3" id="KW-0813">Transport</keyword>
<dbReference type="InterPro" id="IPR039261">
    <property type="entry name" value="FNR_nucleotide-bd"/>
</dbReference>
<evidence type="ECO:0000259" key="12">
    <source>
        <dbReference type="PROSITE" id="PS51384"/>
    </source>
</evidence>
<proteinExistence type="inferred from homology"/>
<comment type="subcellular location">
    <subcellularLocation>
        <location evidence="1">Membrane</location>
        <topology evidence="1">Multi-pass membrane protein</topology>
    </subcellularLocation>
</comment>
<reference evidence="13 14" key="1">
    <citation type="journal article" date="2018" name="IMA Fungus">
        <title>IMA Genome-F 9: Draft genome sequence of Annulohypoxylon stygium, Aspergillus mulundensis, Berkeleyomyces basicola (syn. Thielaviopsis basicola), Ceratocystis smalleyi, two Cercospora beticola strains, Coleophoma cylindrospora, Fusarium fracticaudum, Phialophora cf. hyalina, and Morchella septimelata.</title>
        <authorList>
            <person name="Wingfield B.D."/>
            <person name="Bills G.F."/>
            <person name="Dong Y."/>
            <person name="Huang W."/>
            <person name="Nel W.J."/>
            <person name="Swalarsk-Parry B.S."/>
            <person name="Vaghefi N."/>
            <person name="Wilken P.M."/>
            <person name="An Z."/>
            <person name="de Beer Z.W."/>
            <person name="De Vos L."/>
            <person name="Chen L."/>
            <person name="Duong T.A."/>
            <person name="Gao Y."/>
            <person name="Hammerbacher A."/>
            <person name="Kikkert J.R."/>
            <person name="Li Y."/>
            <person name="Li H."/>
            <person name="Li K."/>
            <person name="Li Q."/>
            <person name="Liu X."/>
            <person name="Ma X."/>
            <person name="Naidoo K."/>
            <person name="Pethybridge S.J."/>
            <person name="Sun J."/>
            <person name="Steenkamp E.T."/>
            <person name="van der Nest M.A."/>
            <person name="van Wyk S."/>
            <person name="Wingfield M.J."/>
            <person name="Xiong C."/>
            <person name="Yue Q."/>
            <person name="Zhang X."/>
        </authorList>
    </citation>
    <scope>NUCLEOTIDE SEQUENCE [LARGE SCALE GENOMIC DNA]</scope>
    <source>
        <strain evidence="13 14">BP6252</strain>
    </source>
</reference>
<evidence type="ECO:0000256" key="6">
    <source>
        <dbReference type="ARBA" id="ARBA00022989"/>
    </source>
</evidence>
<dbReference type="SFLD" id="SFLDS00052">
    <property type="entry name" value="Ferric_Reductase_Domain"/>
    <property type="match status" value="1"/>
</dbReference>
<dbReference type="CDD" id="cd06186">
    <property type="entry name" value="NOX_Duox_like_FAD_NADP"/>
    <property type="match status" value="1"/>
</dbReference>
<dbReference type="GO" id="GO:0006826">
    <property type="term" value="P:iron ion transport"/>
    <property type="evidence" value="ECO:0007669"/>
    <property type="project" value="TreeGrafter"/>
</dbReference>
<name>A0A3D8R1S6_9HELO</name>
<sequence>MAWPYHFVDLTPEQKVERRVLLDRYGVYAQLSALVPILAFQLYRLASWVYSERQRAKIAYSAIPSSPKAKDARNSRMGAFLRQWRWAMWWLGGDVAEGWGTRGRWIAGATWTVWLLFLSFHKTGDDYLHVTKRFGEVALSQFPLHYMLALKSRYSPLALIFQSSHEELNPWHRTLGRIIYGMILLHATWYLNFFFQSGILASRLTVPIIIIGLTALSMMTVLATSSLEVVRRWNYRVFFVLHVVIGSTLLPLLWFHASALRWYVTEALLVFILDLVFRKMDTITDYARISKVPQTKLLKLKVPIPSSKIGRFQAAPGQHVYLSIPSESAPSASSMALHSMLFNPFTVADVSETSITLVLRALHGPTSKTLVHLAELSKARPPINIEGPYGTSKKFPSLLTDYDRVLLVAGGVGATFVIPIYNSLREQMEAESVSPDRLKLVWSMRSSTEASWVMDLDERSPISKDEHAQIFATKNTTYDRQTDDVQPADGSVELDDLRSPRQQTLPINGGYGRPDLAAIVDAVFMQGSEEKVAVLVCGPVEMARELRGHVGRWVEQGRNVWWHNEAFGW</sequence>
<evidence type="ECO:0000256" key="7">
    <source>
        <dbReference type="ARBA" id="ARBA00023002"/>
    </source>
</evidence>
<dbReference type="InterPro" id="IPR013121">
    <property type="entry name" value="Fe_red_NAD-bd_6"/>
</dbReference>
<dbReference type="InterPro" id="IPR013130">
    <property type="entry name" value="Fe3_Rdtase_TM_dom"/>
</dbReference>
<dbReference type="STRING" id="1849047.A0A3D8R1S6"/>
<feature type="domain" description="FAD-binding FR-type" evidence="12">
    <location>
        <begin position="276"/>
        <end position="395"/>
    </location>
</feature>
<keyword evidence="4 11" id="KW-0812">Transmembrane</keyword>
<dbReference type="SUPFAM" id="SSF52343">
    <property type="entry name" value="Ferredoxin reductase-like, C-terminal NADP-linked domain"/>
    <property type="match status" value="1"/>
</dbReference>
<dbReference type="SFLD" id="SFLDG01168">
    <property type="entry name" value="Ferric_reductase_subgroup_(FRE"/>
    <property type="match status" value="1"/>
</dbReference>
<dbReference type="PANTHER" id="PTHR32361">
    <property type="entry name" value="FERRIC/CUPRIC REDUCTASE TRANSMEMBRANE COMPONENT"/>
    <property type="match status" value="1"/>
</dbReference>
<evidence type="ECO:0000256" key="2">
    <source>
        <dbReference type="ARBA" id="ARBA00006278"/>
    </source>
</evidence>
<comment type="caution">
    <text evidence="13">The sequence shown here is derived from an EMBL/GenBank/DDBJ whole genome shotgun (WGS) entry which is preliminary data.</text>
</comment>
<keyword evidence="8" id="KW-0406">Ion transport</keyword>
<dbReference type="InterPro" id="IPR017927">
    <property type="entry name" value="FAD-bd_FR_type"/>
</dbReference>
<evidence type="ECO:0000256" key="5">
    <source>
        <dbReference type="ARBA" id="ARBA00022982"/>
    </source>
</evidence>
<dbReference type="Pfam" id="PF08030">
    <property type="entry name" value="NAD_binding_6"/>
    <property type="match status" value="1"/>
</dbReference>
<keyword evidence="5" id="KW-0249">Electron transport</keyword>
<dbReference type="InterPro" id="IPR051410">
    <property type="entry name" value="Ferric/Cupric_Reductase"/>
</dbReference>
<dbReference type="PROSITE" id="PS51384">
    <property type="entry name" value="FAD_FR"/>
    <property type="match status" value="1"/>
</dbReference>
<keyword evidence="10" id="KW-0325">Glycoprotein</keyword>
<evidence type="ECO:0000256" key="8">
    <source>
        <dbReference type="ARBA" id="ARBA00023065"/>
    </source>
</evidence>
<feature type="transmembrane region" description="Helical" evidence="11">
    <location>
        <begin position="204"/>
        <end position="223"/>
    </location>
</feature>
<dbReference type="GO" id="GO:0000293">
    <property type="term" value="F:ferric-chelate reductase activity"/>
    <property type="evidence" value="ECO:0007669"/>
    <property type="project" value="UniProtKB-ARBA"/>
</dbReference>
<organism evidence="13 14">
    <name type="scientific">Coleophoma cylindrospora</name>
    <dbReference type="NCBI Taxonomy" id="1849047"/>
    <lineage>
        <taxon>Eukaryota</taxon>
        <taxon>Fungi</taxon>
        <taxon>Dikarya</taxon>
        <taxon>Ascomycota</taxon>
        <taxon>Pezizomycotina</taxon>
        <taxon>Leotiomycetes</taxon>
        <taxon>Helotiales</taxon>
        <taxon>Dermateaceae</taxon>
        <taxon>Coleophoma</taxon>
    </lineage>
</organism>
<evidence type="ECO:0000256" key="9">
    <source>
        <dbReference type="ARBA" id="ARBA00023136"/>
    </source>
</evidence>
<dbReference type="PANTHER" id="PTHR32361:SF9">
    <property type="entry name" value="FERRIC REDUCTASE TRANSMEMBRANE COMPONENT 3-RELATED"/>
    <property type="match status" value="1"/>
</dbReference>
<dbReference type="Proteomes" id="UP000256645">
    <property type="component" value="Unassembled WGS sequence"/>
</dbReference>
<dbReference type="GO" id="GO:0005886">
    <property type="term" value="C:plasma membrane"/>
    <property type="evidence" value="ECO:0007669"/>
    <property type="project" value="TreeGrafter"/>
</dbReference>
<dbReference type="AlphaFoldDB" id="A0A3D8R1S6"/>
<accession>A0A3D8R1S6</accession>
<dbReference type="Gene3D" id="3.40.50.80">
    <property type="entry name" value="Nucleotide-binding domain of ferredoxin-NADP reductase (FNR) module"/>
    <property type="match status" value="1"/>
</dbReference>
<evidence type="ECO:0000256" key="4">
    <source>
        <dbReference type="ARBA" id="ARBA00022692"/>
    </source>
</evidence>
<keyword evidence="9 11" id="KW-0472">Membrane</keyword>
<feature type="transmembrane region" description="Helical" evidence="11">
    <location>
        <begin position="235"/>
        <end position="254"/>
    </location>
</feature>
<keyword evidence="6 11" id="KW-1133">Transmembrane helix</keyword>
<dbReference type="Pfam" id="PF01794">
    <property type="entry name" value="Ferric_reduct"/>
    <property type="match status" value="1"/>
</dbReference>
<evidence type="ECO:0000256" key="11">
    <source>
        <dbReference type="SAM" id="Phobius"/>
    </source>
</evidence>
<dbReference type="GO" id="GO:0015677">
    <property type="term" value="P:copper ion import"/>
    <property type="evidence" value="ECO:0007669"/>
    <property type="project" value="TreeGrafter"/>
</dbReference>
<dbReference type="Pfam" id="PF08022">
    <property type="entry name" value="FAD_binding_8"/>
    <property type="match status" value="1"/>
</dbReference>
<evidence type="ECO:0000256" key="10">
    <source>
        <dbReference type="ARBA" id="ARBA00023180"/>
    </source>
</evidence>
<evidence type="ECO:0000313" key="14">
    <source>
        <dbReference type="Proteomes" id="UP000256645"/>
    </source>
</evidence>
<evidence type="ECO:0000256" key="3">
    <source>
        <dbReference type="ARBA" id="ARBA00022448"/>
    </source>
</evidence>
<protein>
    <recommendedName>
        <fullName evidence="12">FAD-binding FR-type domain-containing protein</fullName>
    </recommendedName>
</protein>
<keyword evidence="14" id="KW-1185">Reference proteome</keyword>